<dbReference type="GO" id="GO:0016874">
    <property type="term" value="F:ligase activity"/>
    <property type="evidence" value="ECO:0007669"/>
    <property type="project" value="UniProtKB-KW"/>
</dbReference>
<protein>
    <submittedName>
        <fullName evidence="2">DNA ligase D</fullName>
    </submittedName>
</protein>
<keyword evidence="2" id="KW-0436">Ligase</keyword>
<accession>A0A2R5EJX8</accession>
<reference evidence="2 3" key="1">
    <citation type="submission" date="2017-08" db="EMBL/GenBank/DDBJ databases">
        <title>Substantial Increase in Enzyme Production by Combined Drug-Resistance Mutations in Paenibacillus agaridevorans.</title>
        <authorList>
            <person name="Tanaka Y."/>
            <person name="Funane K."/>
            <person name="Hosaka T."/>
            <person name="Shiwa Y."/>
            <person name="Fujita N."/>
            <person name="Miyazaki T."/>
            <person name="Yoshikawa H."/>
            <person name="Murakami K."/>
            <person name="Kasahara K."/>
            <person name="Inaoka T."/>
            <person name="Hiraga Y."/>
            <person name="Ochi K."/>
        </authorList>
    </citation>
    <scope>NUCLEOTIDE SEQUENCE [LARGE SCALE GENOMIC DNA]</scope>
    <source>
        <strain evidence="2 3">T-3040</strain>
    </source>
</reference>
<dbReference type="EMBL" id="BDQX01000064">
    <property type="protein sequence ID" value="GBG06926.1"/>
    <property type="molecule type" value="Genomic_DNA"/>
</dbReference>
<evidence type="ECO:0000259" key="1">
    <source>
        <dbReference type="Pfam" id="PF21686"/>
    </source>
</evidence>
<name>A0A2R5EJX8_9BACL</name>
<dbReference type="Proteomes" id="UP000245202">
    <property type="component" value="Unassembled WGS sequence"/>
</dbReference>
<dbReference type="InterPro" id="IPR033652">
    <property type="entry name" value="LigD_Pol-like_3"/>
</dbReference>
<dbReference type="NCBIfam" id="TIGR02778">
    <property type="entry name" value="ligD_pol"/>
    <property type="match status" value="1"/>
</dbReference>
<organism evidence="2 3">
    <name type="scientific">Paenibacillus agaridevorans</name>
    <dbReference type="NCBI Taxonomy" id="171404"/>
    <lineage>
        <taxon>Bacteria</taxon>
        <taxon>Bacillati</taxon>
        <taxon>Bacillota</taxon>
        <taxon>Bacilli</taxon>
        <taxon>Bacillales</taxon>
        <taxon>Paenibacillaceae</taxon>
        <taxon>Paenibacillus</taxon>
    </lineage>
</organism>
<dbReference type="Pfam" id="PF21686">
    <property type="entry name" value="LigD_Prim-Pol"/>
    <property type="match status" value="1"/>
</dbReference>
<dbReference type="PANTHER" id="PTHR42705">
    <property type="entry name" value="BIFUNCTIONAL NON-HOMOLOGOUS END JOINING PROTEIN LIGD"/>
    <property type="match status" value="1"/>
</dbReference>
<dbReference type="PANTHER" id="PTHR42705:SF2">
    <property type="entry name" value="BIFUNCTIONAL NON-HOMOLOGOUS END JOINING PROTEIN LIGD"/>
    <property type="match status" value="1"/>
</dbReference>
<dbReference type="Gene3D" id="3.90.920.10">
    <property type="entry name" value="DNA primase, PRIM domain"/>
    <property type="match status" value="1"/>
</dbReference>
<sequence length="441" mass="48252">MVMTNLGSIAGMTAHFKQGAGLYRGVFVVLGYDRSQDSFIAGLLQGNGEWTAVGSFREGMKPEERETLAKTILDNRGEDGGLLSLVRTKPGICVELGFGGLADNDNGGKGLESAVVHLVHPAFCSFRFGEKADTCSWSKLIVDNADLLPKAGLTHPDKPLWASAGITKEDYAAYLIRIAPRLLPFLQNRVLTSIRYPHGVPGELFYQKNCPTYAPPFVRTSESAGINYIVCDDLSTLVWLGNQAVIELHVPFQRIGEANPLEIVLDLDPPSRKEFALAVRAAIEIRQVLDRFGITGYPKVSGGKGIQIHIPLGPENTLTYDDTRVFTSFVAEYLVQKFPALFTIERLKKKRGGRLYVDYIQHAPGKTIIAPYSARGTEAATVAAPLEWDEVNDGLAPEQFTIPSVLERLHARPCPMRNYGVQSNSVLGIVIAQLKAGTTRL</sequence>
<feature type="domain" description="DNA ligase D polymerase" evidence="1">
    <location>
        <begin position="167"/>
        <end position="415"/>
    </location>
</feature>
<gene>
    <name evidence="2" type="ORF">PAT3040_01468</name>
</gene>
<keyword evidence="3" id="KW-1185">Reference proteome</keyword>
<comment type="caution">
    <text evidence="2">The sequence shown here is derived from an EMBL/GenBank/DDBJ whole genome shotgun (WGS) entry which is preliminary data.</text>
</comment>
<evidence type="ECO:0000313" key="3">
    <source>
        <dbReference type="Proteomes" id="UP000245202"/>
    </source>
</evidence>
<dbReference type="AlphaFoldDB" id="A0A2R5EJX8"/>
<proteinExistence type="predicted"/>
<evidence type="ECO:0000313" key="2">
    <source>
        <dbReference type="EMBL" id="GBG06926.1"/>
    </source>
</evidence>
<dbReference type="InterPro" id="IPR014145">
    <property type="entry name" value="LigD_pol_dom"/>
</dbReference>
<dbReference type="InterPro" id="IPR052171">
    <property type="entry name" value="NHEJ_LigD"/>
</dbReference>
<dbReference type="CDD" id="cd04866">
    <property type="entry name" value="LigD_Pol_like_3"/>
    <property type="match status" value="1"/>
</dbReference>